<protein>
    <submittedName>
        <fullName evidence="2">Uncharacterized protein</fullName>
    </submittedName>
</protein>
<reference evidence="2 3" key="1">
    <citation type="submission" date="2021-06" db="EMBL/GenBank/DDBJ databases">
        <title>Sphingomonas sp. XMGL2, whole genome shotgun sequencing project.</title>
        <authorList>
            <person name="Zhao G."/>
            <person name="Shen L."/>
        </authorList>
    </citation>
    <scope>NUCLEOTIDE SEQUENCE [LARGE SCALE GENOMIC DNA]</scope>
    <source>
        <strain evidence="2 3">XMGL2</strain>
    </source>
</reference>
<evidence type="ECO:0000313" key="3">
    <source>
        <dbReference type="Proteomes" id="UP000776276"/>
    </source>
</evidence>
<gene>
    <name evidence="2" type="ORF">KOF26_12595</name>
</gene>
<accession>A0ABS6BK84</accession>
<dbReference type="EMBL" id="JAHKRT010000006">
    <property type="protein sequence ID" value="MBU3078707.1"/>
    <property type="molecule type" value="Genomic_DNA"/>
</dbReference>
<name>A0ABS6BK84_9SPHN</name>
<keyword evidence="1" id="KW-0812">Transmembrane</keyword>
<evidence type="ECO:0000313" key="2">
    <source>
        <dbReference type="EMBL" id="MBU3078707.1"/>
    </source>
</evidence>
<evidence type="ECO:0000256" key="1">
    <source>
        <dbReference type="SAM" id="Phobius"/>
    </source>
</evidence>
<sequence length="181" mass="18617">MAYLDRNLAAYRGSLELPVDLTGLGLAAPDGGLTPLERSVVRLSLRDARSSLSAGPRWLAAARRVFGVTAANALADPRLEALRRFAVLLRLRGESAQADYDAFLAAGFEPLHANQVAAMVGGAGRRGRRDGIGAAGWLASLGAAGGLFAASVSYVGDPLVGVVASALGFVTVAPMMGRSGR</sequence>
<proteinExistence type="predicted"/>
<feature type="transmembrane region" description="Helical" evidence="1">
    <location>
        <begin position="134"/>
        <end position="153"/>
    </location>
</feature>
<organism evidence="2 3">
    <name type="scientific">Sphingomonas quercus</name>
    <dbReference type="NCBI Taxonomy" id="2842451"/>
    <lineage>
        <taxon>Bacteria</taxon>
        <taxon>Pseudomonadati</taxon>
        <taxon>Pseudomonadota</taxon>
        <taxon>Alphaproteobacteria</taxon>
        <taxon>Sphingomonadales</taxon>
        <taxon>Sphingomonadaceae</taxon>
        <taxon>Sphingomonas</taxon>
    </lineage>
</organism>
<keyword evidence="1" id="KW-0472">Membrane</keyword>
<keyword evidence="3" id="KW-1185">Reference proteome</keyword>
<dbReference type="Proteomes" id="UP000776276">
    <property type="component" value="Unassembled WGS sequence"/>
</dbReference>
<feature type="transmembrane region" description="Helical" evidence="1">
    <location>
        <begin position="159"/>
        <end position="177"/>
    </location>
</feature>
<comment type="caution">
    <text evidence="2">The sequence shown here is derived from an EMBL/GenBank/DDBJ whole genome shotgun (WGS) entry which is preliminary data.</text>
</comment>
<dbReference type="RefSeq" id="WP_216325357.1">
    <property type="nucleotide sequence ID" value="NZ_JAHKRT010000006.1"/>
</dbReference>
<keyword evidence="1" id="KW-1133">Transmembrane helix</keyword>